<dbReference type="AlphaFoldDB" id="A0A0F5K2M6"/>
<evidence type="ECO:0000256" key="3">
    <source>
        <dbReference type="ARBA" id="ARBA00022692"/>
    </source>
</evidence>
<feature type="transmembrane region" description="Helical" evidence="7">
    <location>
        <begin position="478"/>
        <end position="495"/>
    </location>
</feature>
<evidence type="ECO:0000313" key="9">
    <source>
        <dbReference type="Proteomes" id="UP000033618"/>
    </source>
</evidence>
<keyword evidence="5 7" id="KW-0472">Membrane</keyword>
<evidence type="ECO:0000256" key="6">
    <source>
        <dbReference type="SAM" id="MobiDB-lite"/>
    </source>
</evidence>
<evidence type="ECO:0000256" key="5">
    <source>
        <dbReference type="ARBA" id="ARBA00023136"/>
    </source>
</evidence>
<evidence type="ECO:0000256" key="4">
    <source>
        <dbReference type="ARBA" id="ARBA00022989"/>
    </source>
</evidence>
<feature type="compositionally biased region" description="Low complexity" evidence="6">
    <location>
        <begin position="452"/>
        <end position="462"/>
    </location>
</feature>
<organism evidence="8 9">
    <name type="scientific">Robbsia andropogonis</name>
    <dbReference type="NCBI Taxonomy" id="28092"/>
    <lineage>
        <taxon>Bacteria</taxon>
        <taxon>Pseudomonadati</taxon>
        <taxon>Pseudomonadota</taxon>
        <taxon>Betaproteobacteria</taxon>
        <taxon>Burkholderiales</taxon>
        <taxon>Burkholderiaceae</taxon>
        <taxon>Robbsia</taxon>
    </lineage>
</organism>
<feature type="compositionally biased region" description="Low complexity" evidence="6">
    <location>
        <begin position="350"/>
        <end position="363"/>
    </location>
</feature>
<keyword evidence="9" id="KW-1185">Reference proteome</keyword>
<feature type="region of interest" description="Disordered" evidence="6">
    <location>
        <begin position="341"/>
        <end position="364"/>
    </location>
</feature>
<name>A0A0F5K2M6_9BURK</name>
<feature type="transmembrane region" description="Helical" evidence="7">
    <location>
        <begin position="153"/>
        <end position="179"/>
    </location>
</feature>
<keyword evidence="2" id="KW-1003">Cell membrane</keyword>
<sequence length="500" mass="52546">MSAVDTTSITQALKKDGSRTISVSMRAAKRFGADKCPTLAAGIAFYSAFSLAPMLLMVIAVAGWFYGADAARGQLFSRVQGFLGADAAAAIQSIVEHAHRQGGGGFAAILSVLLLIVGASATFSSLNTAFDIVLPMPVNTSRSTVVQMVRTRLVSFSLVLGVAFLLIVSLVLDTAITYIGSVLWQNTPFVFFGNLVQTLVSFVILVAAFGALIKFLPDASSLVAWRDAAWGGAVSAVLFSIGKKLFALYLAHAGTASAFGAAGSLAVLLMWLYFSAAVLLLGAEIAAVRGGFDRGEAEADEQASGGAVSPVARIKAKGTRQNVTARARQVMGMAPSRDILDRSMSPPVDAPASARTASRPRSCTRGEVRAAVDRAIARSRHPVLLRVAVQSAPWVLQAITLLLPTRRRVDELARSSSETIPIGRGSAATPRAKRAQRLGALFMRRPRPVPVPVKRGVTRVTGPGSPYGRVASRTRHPIAAALFAAVTGLAIAALANREKK</sequence>
<evidence type="ECO:0000256" key="2">
    <source>
        <dbReference type="ARBA" id="ARBA00022475"/>
    </source>
</evidence>
<dbReference type="RefSeq" id="WP_046152702.1">
    <property type="nucleotide sequence ID" value="NZ_CADFGU010000001.1"/>
</dbReference>
<feature type="transmembrane region" description="Helical" evidence="7">
    <location>
        <begin position="106"/>
        <end position="133"/>
    </location>
</feature>
<keyword evidence="4 7" id="KW-1133">Transmembrane helix</keyword>
<feature type="transmembrane region" description="Helical" evidence="7">
    <location>
        <begin position="191"/>
        <end position="216"/>
    </location>
</feature>
<evidence type="ECO:0000256" key="1">
    <source>
        <dbReference type="ARBA" id="ARBA00004651"/>
    </source>
</evidence>
<feature type="transmembrane region" description="Helical" evidence="7">
    <location>
        <begin position="228"/>
        <end position="251"/>
    </location>
</feature>
<gene>
    <name evidence="8" type="ORF">WM40_08880</name>
</gene>
<proteinExistence type="predicted"/>
<dbReference type="InterPro" id="IPR017039">
    <property type="entry name" value="Virul_fac_BrkB"/>
</dbReference>
<accession>A0A0F5K2M6</accession>
<evidence type="ECO:0000256" key="7">
    <source>
        <dbReference type="SAM" id="Phobius"/>
    </source>
</evidence>
<feature type="transmembrane region" description="Helical" evidence="7">
    <location>
        <begin position="257"/>
        <end position="281"/>
    </location>
</feature>
<dbReference type="PANTHER" id="PTHR30213:SF1">
    <property type="entry name" value="INNER MEMBRANE PROTEIN YHJD"/>
    <property type="match status" value="1"/>
</dbReference>
<feature type="region of interest" description="Disordered" evidence="6">
    <location>
        <begin position="452"/>
        <end position="471"/>
    </location>
</feature>
<comment type="caution">
    <text evidence="8">The sequence shown here is derived from an EMBL/GenBank/DDBJ whole genome shotgun (WGS) entry which is preliminary data.</text>
</comment>
<dbReference type="Proteomes" id="UP000033618">
    <property type="component" value="Unassembled WGS sequence"/>
</dbReference>
<dbReference type="PATRIC" id="fig|28092.6.peg.2094"/>
<evidence type="ECO:0000313" key="8">
    <source>
        <dbReference type="EMBL" id="KKB63802.1"/>
    </source>
</evidence>
<dbReference type="EMBL" id="LAQU01000007">
    <property type="protein sequence ID" value="KKB63802.1"/>
    <property type="molecule type" value="Genomic_DNA"/>
</dbReference>
<dbReference type="Pfam" id="PF03631">
    <property type="entry name" value="Virul_fac_BrkB"/>
    <property type="match status" value="1"/>
</dbReference>
<dbReference type="GO" id="GO:0005886">
    <property type="term" value="C:plasma membrane"/>
    <property type="evidence" value="ECO:0007669"/>
    <property type="project" value="UniProtKB-SubCell"/>
</dbReference>
<dbReference type="OrthoDB" id="9797028at2"/>
<dbReference type="PANTHER" id="PTHR30213">
    <property type="entry name" value="INNER MEMBRANE PROTEIN YHJD"/>
    <property type="match status" value="1"/>
</dbReference>
<comment type="subcellular location">
    <subcellularLocation>
        <location evidence="1">Cell membrane</location>
        <topology evidence="1">Multi-pass membrane protein</topology>
    </subcellularLocation>
</comment>
<protein>
    <submittedName>
        <fullName evidence="8">Uncharacterized protein</fullName>
    </submittedName>
</protein>
<keyword evidence="3 7" id="KW-0812">Transmembrane</keyword>
<reference evidence="8 9" key="1">
    <citation type="submission" date="2015-03" db="EMBL/GenBank/DDBJ databases">
        <title>Draft Genome Sequence of Burkholderia andropogonis type strain ICMP2807, isolated from Sorghum bicolor.</title>
        <authorList>
            <person name="Lopes-Santos L."/>
            <person name="Castro D.B."/>
            <person name="Ottoboni L.M."/>
            <person name="Park D."/>
            <person name="Weirc B.S."/>
            <person name="Destefano S.A."/>
        </authorList>
    </citation>
    <scope>NUCLEOTIDE SEQUENCE [LARGE SCALE GENOMIC DNA]</scope>
    <source>
        <strain evidence="8 9">ICMP2807</strain>
    </source>
</reference>
<dbReference type="STRING" id="28092.WM40_08880"/>
<feature type="transmembrane region" description="Helical" evidence="7">
    <location>
        <begin position="39"/>
        <end position="66"/>
    </location>
</feature>